<keyword evidence="5" id="KW-0234">DNA repair</keyword>
<dbReference type="InterPro" id="IPR001497">
    <property type="entry name" value="MethylDNA_cys_MeTrfase_AS"/>
</dbReference>
<dbReference type="Gene3D" id="1.10.10.10">
    <property type="entry name" value="Winged helix-like DNA-binding domain superfamily/Winged helix DNA-binding domain"/>
    <property type="match status" value="1"/>
</dbReference>
<evidence type="ECO:0000313" key="9">
    <source>
        <dbReference type="Proteomes" id="UP000178659"/>
    </source>
</evidence>
<accession>A0A1G1VGB3</accession>
<dbReference type="Pfam" id="PF01035">
    <property type="entry name" value="DNA_binding_1"/>
    <property type="match status" value="1"/>
</dbReference>
<organism evidence="8 9">
    <name type="scientific">Candidatus Blackburnbacteria bacterium RIFCSPLOWO2_01_FULL_40_20</name>
    <dbReference type="NCBI Taxonomy" id="1797519"/>
    <lineage>
        <taxon>Bacteria</taxon>
        <taxon>Candidatus Blackburniibacteriota</taxon>
    </lineage>
</organism>
<dbReference type="PROSITE" id="PS00374">
    <property type="entry name" value="MGMT"/>
    <property type="match status" value="1"/>
</dbReference>
<dbReference type="NCBIfam" id="TIGR00589">
    <property type="entry name" value="ogt"/>
    <property type="match status" value="1"/>
</dbReference>
<dbReference type="InterPro" id="IPR036388">
    <property type="entry name" value="WH-like_DNA-bd_sf"/>
</dbReference>
<keyword evidence="3" id="KW-0808">Transferase</keyword>
<dbReference type="PANTHER" id="PTHR42942">
    <property type="entry name" value="6-O-METHYLGUANINE DNA METHYLTRANSFERASE"/>
    <property type="match status" value="1"/>
</dbReference>
<evidence type="ECO:0000256" key="5">
    <source>
        <dbReference type="ARBA" id="ARBA00023204"/>
    </source>
</evidence>
<keyword evidence="4" id="KW-0227">DNA damage</keyword>
<proteinExistence type="predicted"/>
<dbReference type="InterPro" id="IPR052520">
    <property type="entry name" value="ATL_DNA_repair"/>
</dbReference>
<comment type="catalytic activity">
    <reaction evidence="6">
        <text>a 6-O-methyl-2'-deoxyguanosine in DNA + L-cysteinyl-[protein] = S-methyl-L-cysteinyl-[protein] + a 2'-deoxyguanosine in DNA</text>
        <dbReference type="Rhea" id="RHEA:24000"/>
        <dbReference type="Rhea" id="RHEA-COMP:10131"/>
        <dbReference type="Rhea" id="RHEA-COMP:10132"/>
        <dbReference type="Rhea" id="RHEA-COMP:11367"/>
        <dbReference type="Rhea" id="RHEA-COMP:11368"/>
        <dbReference type="ChEBI" id="CHEBI:29950"/>
        <dbReference type="ChEBI" id="CHEBI:82612"/>
        <dbReference type="ChEBI" id="CHEBI:85445"/>
        <dbReference type="ChEBI" id="CHEBI:85448"/>
        <dbReference type="EC" id="2.1.1.63"/>
    </reaction>
</comment>
<dbReference type="EMBL" id="MHCC01000001">
    <property type="protein sequence ID" value="OGY14252.1"/>
    <property type="molecule type" value="Genomic_DNA"/>
</dbReference>
<comment type="catalytic activity">
    <reaction evidence="1">
        <text>a 4-O-methyl-thymidine in DNA + L-cysteinyl-[protein] = a thymidine in DNA + S-methyl-L-cysteinyl-[protein]</text>
        <dbReference type="Rhea" id="RHEA:53428"/>
        <dbReference type="Rhea" id="RHEA-COMP:10131"/>
        <dbReference type="Rhea" id="RHEA-COMP:10132"/>
        <dbReference type="Rhea" id="RHEA-COMP:13555"/>
        <dbReference type="Rhea" id="RHEA-COMP:13556"/>
        <dbReference type="ChEBI" id="CHEBI:29950"/>
        <dbReference type="ChEBI" id="CHEBI:82612"/>
        <dbReference type="ChEBI" id="CHEBI:137386"/>
        <dbReference type="ChEBI" id="CHEBI:137387"/>
        <dbReference type="EC" id="2.1.1.63"/>
    </reaction>
</comment>
<dbReference type="PANTHER" id="PTHR42942:SF1">
    <property type="entry name" value="ALKYLTRANSFERASE-LIKE PROTEIN 1"/>
    <property type="match status" value="1"/>
</dbReference>
<evidence type="ECO:0000259" key="7">
    <source>
        <dbReference type="Pfam" id="PF01035"/>
    </source>
</evidence>
<comment type="caution">
    <text evidence="8">The sequence shown here is derived from an EMBL/GenBank/DDBJ whole genome shotgun (WGS) entry which is preliminary data.</text>
</comment>
<dbReference type="SUPFAM" id="SSF46767">
    <property type="entry name" value="Methylated DNA-protein cysteine methyltransferase, C-terminal domain"/>
    <property type="match status" value="1"/>
</dbReference>
<keyword evidence="2" id="KW-0489">Methyltransferase</keyword>
<dbReference type="InterPro" id="IPR036217">
    <property type="entry name" value="MethylDNA_cys_MeTrfase_DNAb"/>
</dbReference>
<evidence type="ECO:0000256" key="3">
    <source>
        <dbReference type="ARBA" id="ARBA00022679"/>
    </source>
</evidence>
<gene>
    <name evidence="8" type="ORF">A3A77_02130</name>
</gene>
<evidence type="ECO:0000256" key="1">
    <source>
        <dbReference type="ARBA" id="ARBA00001286"/>
    </source>
</evidence>
<name>A0A1G1VGB3_9BACT</name>
<protein>
    <recommendedName>
        <fullName evidence="7">Methylated-DNA-[protein]-cysteine S-methyltransferase DNA binding domain-containing protein</fullName>
    </recommendedName>
</protein>
<dbReference type="GO" id="GO:0003908">
    <property type="term" value="F:methylated-DNA-[protein]-cysteine S-methyltransferase activity"/>
    <property type="evidence" value="ECO:0007669"/>
    <property type="project" value="UniProtKB-EC"/>
</dbReference>
<reference evidence="8 9" key="1">
    <citation type="journal article" date="2016" name="Nat. Commun.">
        <title>Thousands of microbial genomes shed light on interconnected biogeochemical processes in an aquifer system.</title>
        <authorList>
            <person name="Anantharaman K."/>
            <person name="Brown C.T."/>
            <person name="Hug L.A."/>
            <person name="Sharon I."/>
            <person name="Castelle C.J."/>
            <person name="Probst A.J."/>
            <person name="Thomas B.C."/>
            <person name="Singh A."/>
            <person name="Wilkins M.J."/>
            <person name="Karaoz U."/>
            <person name="Brodie E.L."/>
            <person name="Williams K.H."/>
            <person name="Hubbard S.S."/>
            <person name="Banfield J.F."/>
        </authorList>
    </citation>
    <scope>NUCLEOTIDE SEQUENCE [LARGE SCALE GENOMIC DNA]</scope>
</reference>
<dbReference type="AlphaFoldDB" id="A0A1G1VGB3"/>
<dbReference type="GO" id="GO:0032259">
    <property type="term" value="P:methylation"/>
    <property type="evidence" value="ECO:0007669"/>
    <property type="project" value="UniProtKB-KW"/>
</dbReference>
<evidence type="ECO:0000256" key="2">
    <source>
        <dbReference type="ARBA" id="ARBA00022603"/>
    </source>
</evidence>
<sequence length="116" mass="13186">MSYYELVWKFVEKIPKGKVMAYGEVARMVGVREVGEIGEVRGKKITANMVGWALHKNKNPKKIPCHRVVNKDGKLATGYAFGGQVEQKRKLVEEGVIFKDNQHVNLEICAWTLLKK</sequence>
<evidence type="ECO:0000313" key="8">
    <source>
        <dbReference type="EMBL" id="OGY14252.1"/>
    </source>
</evidence>
<evidence type="ECO:0000256" key="4">
    <source>
        <dbReference type="ARBA" id="ARBA00022763"/>
    </source>
</evidence>
<feature type="domain" description="Methylated-DNA-[protein]-cysteine S-methyltransferase DNA binding" evidence="7">
    <location>
        <begin position="4"/>
        <end position="94"/>
    </location>
</feature>
<dbReference type="CDD" id="cd06445">
    <property type="entry name" value="ATase"/>
    <property type="match status" value="1"/>
</dbReference>
<dbReference type="InterPro" id="IPR014048">
    <property type="entry name" value="MethylDNA_cys_MeTrfase_DNA-bd"/>
</dbReference>
<dbReference type="Proteomes" id="UP000178659">
    <property type="component" value="Unassembled WGS sequence"/>
</dbReference>
<dbReference type="GO" id="GO:0006281">
    <property type="term" value="P:DNA repair"/>
    <property type="evidence" value="ECO:0007669"/>
    <property type="project" value="UniProtKB-KW"/>
</dbReference>
<evidence type="ECO:0000256" key="6">
    <source>
        <dbReference type="ARBA" id="ARBA00049348"/>
    </source>
</evidence>